<dbReference type="Pfam" id="PF08531">
    <property type="entry name" value="Bac_rhamnosid_N"/>
    <property type="match status" value="1"/>
</dbReference>
<dbReference type="InterPro" id="IPR013737">
    <property type="entry name" value="Bac_rhamnosid_N"/>
</dbReference>
<evidence type="ECO:0000259" key="3">
    <source>
        <dbReference type="Pfam" id="PF08531"/>
    </source>
</evidence>
<dbReference type="SUPFAM" id="SSF48208">
    <property type="entry name" value="Six-hairpin glycosidases"/>
    <property type="match status" value="1"/>
</dbReference>
<feature type="domain" description="Alpha-L-rhamnosidase six-hairpin glycosidase" evidence="4">
    <location>
        <begin position="374"/>
        <end position="636"/>
    </location>
</feature>
<feature type="domain" description="Alpha-L-rhamnosidase C-terminal" evidence="5">
    <location>
        <begin position="705"/>
        <end position="764"/>
    </location>
</feature>
<dbReference type="EMBL" id="JBHSCL010000009">
    <property type="protein sequence ID" value="MFC4221299.1"/>
    <property type="molecule type" value="Genomic_DNA"/>
</dbReference>
<organism evidence="6 7">
    <name type="scientific">Flagellimonas marina</name>
    <dbReference type="NCBI Taxonomy" id="1775168"/>
    <lineage>
        <taxon>Bacteria</taxon>
        <taxon>Pseudomonadati</taxon>
        <taxon>Bacteroidota</taxon>
        <taxon>Flavobacteriia</taxon>
        <taxon>Flavobacteriales</taxon>
        <taxon>Flavobacteriaceae</taxon>
        <taxon>Flagellimonas</taxon>
    </lineage>
</organism>
<feature type="signal peptide" evidence="1">
    <location>
        <begin position="1"/>
        <end position="22"/>
    </location>
</feature>
<gene>
    <name evidence="6" type="ORF">ACFOWS_14195</name>
</gene>
<dbReference type="InterPro" id="IPR008979">
    <property type="entry name" value="Galactose-bd-like_sf"/>
</dbReference>
<dbReference type="InterPro" id="IPR035398">
    <property type="entry name" value="Bac_rhamnosid_C"/>
</dbReference>
<dbReference type="Pfam" id="PF05592">
    <property type="entry name" value="Bac_rhamnosid"/>
    <property type="match status" value="1"/>
</dbReference>
<evidence type="ECO:0000256" key="1">
    <source>
        <dbReference type="SAM" id="SignalP"/>
    </source>
</evidence>
<proteinExistence type="predicted"/>
<protein>
    <submittedName>
        <fullName evidence="6">Family 78 glycoside hydrolase catalytic domain</fullName>
    </submittedName>
</protein>
<dbReference type="Pfam" id="PF17389">
    <property type="entry name" value="Bac_rhamnosid6H"/>
    <property type="match status" value="1"/>
</dbReference>
<dbReference type="GO" id="GO:0016787">
    <property type="term" value="F:hydrolase activity"/>
    <property type="evidence" value="ECO:0007669"/>
    <property type="project" value="UniProtKB-KW"/>
</dbReference>
<sequence length="782" mass="88906">MRNLLILLLFCAAQILLGQSNATPTEKWSPNWITMPNVDLEEAGLYLFRKSFRLEQVPNEFEIFISADNRYKLFVNGTLVSLGPNWGDIEHWNYQKVDIAPHLKSGENVLAVKVWNEADLRAVAQFSFKTALMLHGEGELEKIVNTDKSWKVIEDKSYTPIEQHVRAYYAAGAGDFMDNNKSVGNWMDLSFDDSQWQSAINAKEAVAVGYGFRQQDGWKLVPSILPEMELTKERFATVRRLEGITVPSSFPQNPTDIKIEANSNIQILLDQEYLTNAYPTVVFSGGKNSAITLTYAESLYESGKAKGNRDIIEGKTIWGRKDSIISNGEDNQEYTSLTYRTYRYVQVEVKTQNEPLVINDIYGTFTGYPFQLKASLRSDRKELSDIMEIGWRTARLCAVDTYMDCPYYERLQYVGDTRIQHFVSLYNSGDDRLLKNTINLLDYSRQPDGYTLSRYPDRQSQVIPTYSLWYIGMLYDYMMYGSDSNFVREKLLGSRQVMNYFISYLDEDGSLKNVPGWNYTDWVPKWDAGVAPMAEDGSSAAMDLQMLHALQSAIALEKELGKPEFVVLYTTIANNLTRTIKEKYWDASKNLFADTPAKTQFSQHNNALAILANIVGEDTKRVIGKSLMEDTSLTPASIYFKYYLHLALNEAGYGDQYLDWLDIWRKNIELGLTTWAETSQVETARSDCHAWGSSPNIEFFRILLGIESTSPNFKTIRIAPKLGEIQRIGGEMPHPSGIISVDYQRDGKNLSATLVLPQGTSGEFLWNGTIHVLKSGKNELKM</sequence>
<dbReference type="RefSeq" id="WP_379765810.1">
    <property type="nucleotide sequence ID" value="NZ_JBHSCL010000009.1"/>
</dbReference>
<evidence type="ECO:0000259" key="5">
    <source>
        <dbReference type="Pfam" id="PF17390"/>
    </source>
</evidence>
<dbReference type="InterPro" id="IPR012341">
    <property type="entry name" value="6hp_glycosidase-like_sf"/>
</dbReference>
<dbReference type="InterPro" id="IPR008928">
    <property type="entry name" value="6-hairpin_glycosidase_sf"/>
</dbReference>
<dbReference type="Gene3D" id="2.60.120.260">
    <property type="entry name" value="Galactose-binding domain-like"/>
    <property type="match status" value="2"/>
</dbReference>
<keyword evidence="7" id="KW-1185">Reference proteome</keyword>
<reference evidence="7" key="1">
    <citation type="journal article" date="2019" name="Int. J. Syst. Evol. Microbiol.">
        <title>The Global Catalogue of Microorganisms (GCM) 10K type strain sequencing project: providing services to taxonomists for standard genome sequencing and annotation.</title>
        <authorList>
            <consortium name="The Broad Institute Genomics Platform"/>
            <consortium name="The Broad Institute Genome Sequencing Center for Infectious Disease"/>
            <person name="Wu L."/>
            <person name="Ma J."/>
        </authorList>
    </citation>
    <scope>NUCLEOTIDE SEQUENCE [LARGE SCALE GENOMIC DNA]</scope>
    <source>
        <strain evidence="7">CGMCC 1.15774</strain>
    </source>
</reference>
<feature type="domain" description="Bacterial alpha-L-rhamnosidase N-terminal" evidence="3">
    <location>
        <begin position="62"/>
        <end position="202"/>
    </location>
</feature>
<dbReference type="Gene3D" id="1.50.10.10">
    <property type="match status" value="1"/>
</dbReference>
<dbReference type="SUPFAM" id="SSF49785">
    <property type="entry name" value="Galactose-binding domain-like"/>
    <property type="match status" value="1"/>
</dbReference>
<dbReference type="Gene3D" id="2.60.420.10">
    <property type="entry name" value="Maltose phosphorylase, domain 3"/>
    <property type="match status" value="1"/>
</dbReference>
<accession>A0ABV8PQL9</accession>
<keyword evidence="6" id="KW-0378">Hydrolase</keyword>
<comment type="caution">
    <text evidence="6">The sequence shown here is derived from an EMBL/GenBank/DDBJ whole genome shotgun (WGS) entry which is preliminary data.</text>
</comment>
<evidence type="ECO:0000259" key="2">
    <source>
        <dbReference type="Pfam" id="PF05592"/>
    </source>
</evidence>
<dbReference type="InterPro" id="IPR035396">
    <property type="entry name" value="Bac_rhamnosid6H"/>
</dbReference>
<feature type="chain" id="PRO_5045770340" evidence="1">
    <location>
        <begin position="23"/>
        <end position="782"/>
    </location>
</feature>
<dbReference type="InterPro" id="IPR008902">
    <property type="entry name" value="Rhamnosid_concanavalin"/>
</dbReference>
<keyword evidence="1" id="KW-0732">Signal</keyword>
<name>A0ABV8PQL9_9FLAO</name>
<evidence type="ECO:0000313" key="6">
    <source>
        <dbReference type="EMBL" id="MFC4221299.1"/>
    </source>
</evidence>
<dbReference type="PANTHER" id="PTHR34987">
    <property type="entry name" value="C, PUTATIVE (AFU_ORTHOLOGUE AFUA_3G02880)-RELATED"/>
    <property type="match status" value="1"/>
</dbReference>
<dbReference type="Pfam" id="PF17390">
    <property type="entry name" value="Bac_rhamnosid_C"/>
    <property type="match status" value="1"/>
</dbReference>
<evidence type="ECO:0000313" key="7">
    <source>
        <dbReference type="Proteomes" id="UP001595841"/>
    </source>
</evidence>
<dbReference type="Proteomes" id="UP001595841">
    <property type="component" value="Unassembled WGS sequence"/>
</dbReference>
<feature type="domain" description="Alpha-L-rhamnosidase concanavalin-like" evidence="2">
    <location>
        <begin position="283"/>
        <end position="351"/>
    </location>
</feature>
<evidence type="ECO:0000259" key="4">
    <source>
        <dbReference type="Pfam" id="PF17389"/>
    </source>
</evidence>
<dbReference type="PANTHER" id="PTHR34987:SF2">
    <property type="entry name" value="B, PUTATIVE (AFU_ORTHOLOGUE AFUA_7G05040)-RELATED"/>
    <property type="match status" value="1"/>
</dbReference>